<comment type="caution">
    <text evidence="3">The sequence shown here is derived from an EMBL/GenBank/DDBJ whole genome shotgun (WGS) entry which is preliminary data.</text>
</comment>
<dbReference type="GO" id="GO:0042372">
    <property type="term" value="P:phylloquinone biosynthetic process"/>
    <property type="evidence" value="ECO:0007669"/>
    <property type="project" value="TreeGrafter"/>
</dbReference>
<proteinExistence type="predicted"/>
<dbReference type="GO" id="GO:0009536">
    <property type="term" value="C:plastid"/>
    <property type="evidence" value="ECO:0007669"/>
    <property type="project" value="TreeGrafter"/>
</dbReference>
<dbReference type="OrthoDB" id="1306217at2759"/>
<dbReference type="EMBL" id="MLFT02000008">
    <property type="protein sequence ID" value="PHT40155.1"/>
    <property type="molecule type" value="Genomic_DNA"/>
</dbReference>
<dbReference type="PANTHER" id="PTHR47253:SF4">
    <property type="entry name" value="ISOCHORISMATE SYNTHASE 2, CHLOROPLASTIC"/>
    <property type="match status" value="1"/>
</dbReference>
<evidence type="ECO:0000313" key="3">
    <source>
        <dbReference type="EMBL" id="PHT40155.1"/>
    </source>
</evidence>
<dbReference type="Pfam" id="PF25597">
    <property type="entry name" value="SH3_retrovirus"/>
    <property type="match status" value="1"/>
</dbReference>
<dbReference type="GO" id="GO:0008909">
    <property type="term" value="F:isochorismate synthase activity"/>
    <property type="evidence" value="ECO:0007669"/>
    <property type="project" value="InterPro"/>
</dbReference>
<organism evidence="3 4">
    <name type="scientific">Capsicum baccatum</name>
    <name type="common">Peruvian pepper</name>
    <dbReference type="NCBI Taxonomy" id="33114"/>
    <lineage>
        <taxon>Eukaryota</taxon>
        <taxon>Viridiplantae</taxon>
        <taxon>Streptophyta</taxon>
        <taxon>Embryophyta</taxon>
        <taxon>Tracheophyta</taxon>
        <taxon>Spermatophyta</taxon>
        <taxon>Magnoliopsida</taxon>
        <taxon>eudicotyledons</taxon>
        <taxon>Gunneridae</taxon>
        <taxon>Pentapetalae</taxon>
        <taxon>asterids</taxon>
        <taxon>lamiids</taxon>
        <taxon>Solanales</taxon>
        <taxon>Solanaceae</taxon>
        <taxon>Solanoideae</taxon>
        <taxon>Capsiceae</taxon>
        <taxon>Capsicum</taxon>
    </lineage>
</organism>
<feature type="region of interest" description="Disordered" evidence="1">
    <location>
        <begin position="62"/>
        <end position="94"/>
    </location>
</feature>
<dbReference type="InterPro" id="IPR057670">
    <property type="entry name" value="SH3_retrovirus"/>
</dbReference>
<evidence type="ECO:0000313" key="4">
    <source>
        <dbReference type="Proteomes" id="UP000224567"/>
    </source>
</evidence>
<protein>
    <recommendedName>
        <fullName evidence="2">Retroviral polymerase SH3-like domain-containing protein</fullName>
    </recommendedName>
</protein>
<sequence>MPKRFKIGPKTVDCVFIGNAKSSKAYRFLIHKFEYLDINENTVIESANAEFFENIYPYKTRHEQSIGGSKRPQDESSENVHNYDNPRRSTRQVTSTSFGSDFVIFLLENEPQTFKEAMTSSDSSFWKKAVDSEIDSILSNHTWELVDLPPGNKP</sequence>
<dbReference type="PANTHER" id="PTHR47253">
    <property type="match status" value="1"/>
</dbReference>
<reference evidence="3 4" key="1">
    <citation type="journal article" date="2017" name="Genome Biol.">
        <title>New reference genome sequences of hot pepper reveal the massive evolution of plant disease-resistance genes by retroduplication.</title>
        <authorList>
            <person name="Kim S."/>
            <person name="Park J."/>
            <person name="Yeom S.I."/>
            <person name="Kim Y.M."/>
            <person name="Seo E."/>
            <person name="Kim K.T."/>
            <person name="Kim M.S."/>
            <person name="Lee J.M."/>
            <person name="Cheong K."/>
            <person name="Shin H.S."/>
            <person name="Kim S.B."/>
            <person name="Han K."/>
            <person name="Lee J."/>
            <person name="Park M."/>
            <person name="Lee H.A."/>
            <person name="Lee H.Y."/>
            <person name="Lee Y."/>
            <person name="Oh S."/>
            <person name="Lee J.H."/>
            <person name="Choi E."/>
            <person name="Choi E."/>
            <person name="Lee S.E."/>
            <person name="Jeon J."/>
            <person name="Kim H."/>
            <person name="Choi G."/>
            <person name="Song H."/>
            <person name="Lee J."/>
            <person name="Lee S.C."/>
            <person name="Kwon J.K."/>
            <person name="Lee H.Y."/>
            <person name="Koo N."/>
            <person name="Hong Y."/>
            <person name="Kim R.W."/>
            <person name="Kang W.H."/>
            <person name="Huh J.H."/>
            <person name="Kang B.C."/>
            <person name="Yang T.J."/>
            <person name="Lee Y.H."/>
            <person name="Bennetzen J.L."/>
            <person name="Choi D."/>
        </authorList>
    </citation>
    <scope>NUCLEOTIDE SEQUENCE [LARGE SCALE GENOMIC DNA]</scope>
    <source>
        <strain evidence="4">cv. PBC81</strain>
    </source>
</reference>
<evidence type="ECO:0000259" key="2">
    <source>
        <dbReference type="Pfam" id="PF25597"/>
    </source>
</evidence>
<dbReference type="InterPro" id="IPR044250">
    <property type="entry name" value="MenF-like"/>
</dbReference>
<dbReference type="Proteomes" id="UP000224567">
    <property type="component" value="Unassembled WGS sequence"/>
</dbReference>
<name>A0A2G2W4K2_CAPBA</name>
<keyword evidence="4" id="KW-1185">Reference proteome</keyword>
<gene>
    <name evidence="3" type="ORF">CQW23_19009</name>
</gene>
<reference evidence="4" key="2">
    <citation type="journal article" date="2017" name="J. Anim. Genet.">
        <title>Multiple reference genome sequences of hot pepper reveal the massive evolution of plant disease resistance genes by retroduplication.</title>
        <authorList>
            <person name="Kim S."/>
            <person name="Park J."/>
            <person name="Yeom S.-I."/>
            <person name="Kim Y.-M."/>
            <person name="Seo E."/>
            <person name="Kim K.-T."/>
            <person name="Kim M.-S."/>
            <person name="Lee J.M."/>
            <person name="Cheong K."/>
            <person name="Shin H.-S."/>
            <person name="Kim S.-B."/>
            <person name="Han K."/>
            <person name="Lee J."/>
            <person name="Park M."/>
            <person name="Lee H.-A."/>
            <person name="Lee H.-Y."/>
            <person name="Lee Y."/>
            <person name="Oh S."/>
            <person name="Lee J.H."/>
            <person name="Choi E."/>
            <person name="Choi E."/>
            <person name="Lee S.E."/>
            <person name="Jeon J."/>
            <person name="Kim H."/>
            <person name="Choi G."/>
            <person name="Song H."/>
            <person name="Lee J."/>
            <person name="Lee S.-C."/>
            <person name="Kwon J.-K."/>
            <person name="Lee H.-Y."/>
            <person name="Koo N."/>
            <person name="Hong Y."/>
            <person name="Kim R.W."/>
            <person name="Kang W.-H."/>
            <person name="Huh J.H."/>
            <person name="Kang B.-C."/>
            <person name="Yang T.-J."/>
            <person name="Lee Y.-H."/>
            <person name="Bennetzen J.L."/>
            <person name="Choi D."/>
        </authorList>
    </citation>
    <scope>NUCLEOTIDE SEQUENCE [LARGE SCALE GENOMIC DNA]</scope>
    <source>
        <strain evidence="4">cv. PBC81</strain>
    </source>
</reference>
<evidence type="ECO:0000256" key="1">
    <source>
        <dbReference type="SAM" id="MobiDB-lite"/>
    </source>
</evidence>
<accession>A0A2G2W4K2</accession>
<feature type="domain" description="Retroviral polymerase SH3-like" evidence="2">
    <location>
        <begin position="3"/>
        <end position="61"/>
    </location>
</feature>
<dbReference type="AlphaFoldDB" id="A0A2G2W4K2"/>